<dbReference type="AlphaFoldDB" id="A0A7J6X330"/>
<dbReference type="PANTHER" id="PTHR23024:SF551">
    <property type="entry name" value="2-HYDROXYISOFLAVANONE DEHYDRATASE-LIKE"/>
    <property type="match status" value="1"/>
</dbReference>
<dbReference type="SUPFAM" id="SSF53474">
    <property type="entry name" value="alpha/beta-Hydrolases"/>
    <property type="match status" value="1"/>
</dbReference>
<dbReference type="PANTHER" id="PTHR23024">
    <property type="entry name" value="ARYLACETAMIDE DEACETYLASE"/>
    <property type="match status" value="1"/>
</dbReference>
<accession>A0A7J6X330</accession>
<protein>
    <submittedName>
        <fullName evidence="2">2-hydroxyisoflavanone dehydratase</fullName>
    </submittedName>
</protein>
<comment type="caution">
    <text evidence="2">The sequence shown here is derived from an EMBL/GenBank/DDBJ whole genome shotgun (WGS) entry which is preliminary data.</text>
</comment>
<evidence type="ECO:0000313" key="3">
    <source>
        <dbReference type="Proteomes" id="UP000554482"/>
    </source>
</evidence>
<feature type="domain" description="Alpha/beta hydrolase fold-3" evidence="1">
    <location>
        <begin position="79"/>
        <end position="300"/>
    </location>
</feature>
<dbReference type="Gene3D" id="3.40.50.1820">
    <property type="entry name" value="alpha/beta hydrolase"/>
    <property type="match status" value="1"/>
</dbReference>
<dbReference type="InterPro" id="IPR050466">
    <property type="entry name" value="Carboxylest/Gibb_receptor"/>
</dbReference>
<reference evidence="2 3" key="1">
    <citation type="submission" date="2020-06" db="EMBL/GenBank/DDBJ databases">
        <title>Transcriptomic and genomic resources for Thalictrum thalictroides and T. hernandezii: Facilitating candidate gene discovery in an emerging model plant lineage.</title>
        <authorList>
            <person name="Arias T."/>
            <person name="Riano-Pachon D.M."/>
            <person name="Di Stilio V.S."/>
        </authorList>
    </citation>
    <scope>NUCLEOTIDE SEQUENCE [LARGE SCALE GENOMIC DNA]</scope>
    <source>
        <strain evidence="3">cv. WT478/WT964</strain>
        <tissue evidence="2">Leaves</tissue>
    </source>
</reference>
<dbReference type="OrthoDB" id="408631at2759"/>
<dbReference type="Pfam" id="PF07859">
    <property type="entry name" value="Abhydrolase_3"/>
    <property type="match status" value="1"/>
</dbReference>
<dbReference type="InterPro" id="IPR029058">
    <property type="entry name" value="AB_hydrolase_fold"/>
</dbReference>
<dbReference type="EMBL" id="JABWDY010007675">
    <property type="protein sequence ID" value="KAF5202752.1"/>
    <property type="molecule type" value="Genomic_DNA"/>
</dbReference>
<dbReference type="InterPro" id="IPR013094">
    <property type="entry name" value="AB_hydrolase_3"/>
</dbReference>
<dbReference type="Proteomes" id="UP000554482">
    <property type="component" value="Unassembled WGS sequence"/>
</dbReference>
<dbReference type="GO" id="GO:0016787">
    <property type="term" value="F:hydrolase activity"/>
    <property type="evidence" value="ECO:0007669"/>
    <property type="project" value="InterPro"/>
</dbReference>
<evidence type="ECO:0000259" key="1">
    <source>
        <dbReference type="Pfam" id="PF07859"/>
    </source>
</evidence>
<proteinExistence type="predicted"/>
<gene>
    <name evidence="2" type="ORF">FRX31_007658</name>
</gene>
<organism evidence="2 3">
    <name type="scientific">Thalictrum thalictroides</name>
    <name type="common">Rue-anemone</name>
    <name type="synonym">Anemone thalictroides</name>
    <dbReference type="NCBI Taxonomy" id="46969"/>
    <lineage>
        <taxon>Eukaryota</taxon>
        <taxon>Viridiplantae</taxon>
        <taxon>Streptophyta</taxon>
        <taxon>Embryophyta</taxon>
        <taxon>Tracheophyta</taxon>
        <taxon>Spermatophyta</taxon>
        <taxon>Magnoliopsida</taxon>
        <taxon>Ranunculales</taxon>
        <taxon>Ranunculaceae</taxon>
        <taxon>Thalictroideae</taxon>
        <taxon>Thalictrum</taxon>
    </lineage>
</organism>
<keyword evidence="3" id="KW-1185">Reference proteome</keyword>
<sequence length="326" mass="36420">MDSTSQEIAFEILPVIRAYKDGRVERLIGSEIVPPSLEDPESGVSSKDITISQNSGLSARLYLLKLSNSSSDQEKLPILVYFHGGGFCIESAFSLVHQRYLNKLVEKAKVVAVSVEYRKAPEYPLPIAYDDCWDALQWVVSHSHGQSGFDEPWLTKYADFNRLFLGGDSAGANIVHNIAMRAGEHGLNQSSKILGAYLVHPYFWGSNRIGSEDSNPYQQDILDRIWVNVSPYGIDDPKINPMGPNAPCLSQLGCTRVLVTVAGNDPLKNRGRLYYDELKKSEWEGEVEFFEVEGEGHAFHFINSDSENAETVFKRLASFLNLPSRI</sequence>
<name>A0A7J6X330_THATH</name>
<evidence type="ECO:0000313" key="2">
    <source>
        <dbReference type="EMBL" id="KAF5202752.1"/>
    </source>
</evidence>